<dbReference type="Gene3D" id="1.20.144.10">
    <property type="entry name" value="Phosphatidic acid phosphatase type 2/haloperoxidase"/>
    <property type="match status" value="1"/>
</dbReference>
<evidence type="ECO:0000256" key="3">
    <source>
        <dbReference type="ARBA" id="ARBA00022692"/>
    </source>
</evidence>
<gene>
    <name evidence="8" type="ORF">GCM10023217_09300</name>
</gene>
<dbReference type="RefSeq" id="WP_246993367.1">
    <property type="nucleotide sequence ID" value="NZ_BAABIE010000003.1"/>
</dbReference>
<keyword evidence="5" id="KW-1133">Transmembrane helix</keyword>
<comment type="subcellular location">
    <subcellularLocation>
        <location evidence="1">Cell membrane</location>
        <topology evidence="1">Multi-pass membrane protein</topology>
    </subcellularLocation>
</comment>
<organism evidence="8 9">
    <name type="scientific">Gordonia alkaliphila</name>
    <dbReference type="NCBI Taxonomy" id="1053547"/>
    <lineage>
        <taxon>Bacteria</taxon>
        <taxon>Bacillati</taxon>
        <taxon>Actinomycetota</taxon>
        <taxon>Actinomycetes</taxon>
        <taxon>Mycobacteriales</taxon>
        <taxon>Gordoniaceae</taxon>
        <taxon>Gordonia</taxon>
    </lineage>
</organism>
<evidence type="ECO:0000259" key="7">
    <source>
        <dbReference type="SMART" id="SM00014"/>
    </source>
</evidence>
<comment type="caution">
    <text evidence="8">The sequence shown here is derived from an EMBL/GenBank/DDBJ whole genome shotgun (WGS) entry which is preliminary data.</text>
</comment>
<evidence type="ECO:0000256" key="1">
    <source>
        <dbReference type="ARBA" id="ARBA00004651"/>
    </source>
</evidence>
<proteinExistence type="predicted"/>
<keyword evidence="6" id="KW-0472">Membrane</keyword>
<evidence type="ECO:0000256" key="5">
    <source>
        <dbReference type="ARBA" id="ARBA00022989"/>
    </source>
</evidence>
<keyword evidence="4" id="KW-0378">Hydrolase</keyword>
<reference evidence="9" key="1">
    <citation type="journal article" date="2019" name="Int. J. Syst. Evol. Microbiol.">
        <title>The Global Catalogue of Microorganisms (GCM) 10K type strain sequencing project: providing services to taxonomists for standard genome sequencing and annotation.</title>
        <authorList>
            <consortium name="The Broad Institute Genomics Platform"/>
            <consortium name="The Broad Institute Genome Sequencing Center for Infectious Disease"/>
            <person name="Wu L."/>
            <person name="Ma J."/>
        </authorList>
    </citation>
    <scope>NUCLEOTIDE SEQUENCE [LARGE SCALE GENOMIC DNA]</scope>
    <source>
        <strain evidence="9">JCM 18077</strain>
    </source>
</reference>
<feature type="domain" description="Phosphatidic acid phosphatase type 2/haloperoxidase" evidence="7">
    <location>
        <begin position="76"/>
        <end position="183"/>
    </location>
</feature>
<dbReference type="SMART" id="SM00014">
    <property type="entry name" value="acidPPc"/>
    <property type="match status" value="1"/>
</dbReference>
<evidence type="ECO:0000313" key="8">
    <source>
        <dbReference type="EMBL" id="GAA4742882.1"/>
    </source>
</evidence>
<dbReference type="InterPro" id="IPR000326">
    <property type="entry name" value="PAP2/HPO"/>
</dbReference>
<evidence type="ECO:0000313" key="9">
    <source>
        <dbReference type="Proteomes" id="UP001500822"/>
    </source>
</evidence>
<evidence type="ECO:0000256" key="2">
    <source>
        <dbReference type="ARBA" id="ARBA00022475"/>
    </source>
</evidence>
<name>A0ABP8YXZ6_9ACTN</name>
<keyword evidence="3" id="KW-0812">Transmembrane</keyword>
<protein>
    <submittedName>
        <fullName evidence="8">Phosphatase PAP2 family protein</fullName>
    </submittedName>
</protein>
<accession>A0ABP8YXZ6</accession>
<dbReference type="Proteomes" id="UP001500822">
    <property type="component" value="Unassembled WGS sequence"/>
</dbReference>
<dbReference type="SUPFAM" id="SSF48317">
    <property type="entry name" value="Acid phosphatase/Vanadium-dependent haloperoxidase"/>
    <property type="match status" value="1"/>
</dbReference>
<evidence type="ECO:0000256" key="6">
    <source>
        <dbReference type="ARBA" id="ARBA00023136"/>
    </source>
</evidence>
<dbReference type="PANTHER" id="PTHR14969:SF62">
    <property type="entry name" value="DECAPRENYLPHOSPHORYL-5-PHOSPHORIBOSE PHOSPHATASE RV3807C-RELATED"/>
    <property type="match status" value="1"/>
</dbReference>
<dbReference type="PANTHER" id="PTHR14969">
    <property type="entry name" value="SPHINGOSINE-1-PHOSPHATE PHOSPHOHYDROLASE"/>
    <property type="match status" value="1"/>
</dbReference>
<dbReference type="InterPro" id="IPR036938">
    <property type="entry name" value="PAP2/HPO_sf"/>
</dbReference>
<keyword evidence="2" id="KW-1003">Cell membrane</keyword>
<dbReference type="EMBL" id="BAABIE010000003">
    <property type="protein sequence ID" value="GAA4742882.1"/>
    <property type="molecule type" value="Genomic_DNA"/>
</dbReference>
<dbReference type="Pfam" id="PF01569">
    <property type="entry name" value="PAP2"/>
    <property type="match status" value="1"/>
</dbReference>
<sequence>MSTESTDPVTGADRAPRGEELVLIGVQSALSGRPGVLPAARGLSHLGEHALGWMGLAAAGALLAHRAGDEDRKRKYIEAGVGAFGAHAASVIIKRVVRRKRPNHPLIAVGVSTPSKLSFPSSHATSTTAAAILLGRAAGLPPAVLPATLVAPMLLSRLVLGVHYPSDVAAGAVIGAASAGAVIAADKLYIDRLAPSASNK</sequence>
<evidence type="ECO:0000256" key="4">
    <source>
        <dbReference type="ARBA" id="ARBA00022801"/>
    </source>
</evidence>
<keyword evidence="9" id="KW-1185">Reference proteome</keyword>